<dbReference type="EMBL" id="JAMQOP010000003">
    <property type="protein sequence ID" value="MDS0300251.1"/>
    <property type="molecule type" value="Genomic_DNA"/>
</dbReference>
<dbReference type="Proteomes" id="UP001257060">
    <property type="component" value="Unassembled WGS sequence"/>
</dbReference>
<feature type="compositionally biased region" description="Low complexity" evidence="1">
    <location>
        <begin position="522"/>
        <end position="537"/>
    </location>
</feature>
<evidence type="ECO:0000313" key="4">
    <source>
        <dbReference type="Proteomes" id="UP001257060"/>
    </source>
</evidence>
<evidence type="ECO:0000259" key="2">
    <source>
        <dbReference type="SMART" id="SM00849"/>
    </source>
</evidence>
<evidence type="ECO:0000256" key="1">
    <source>
        <dbReference type="SAM" id="MobiDB-lite"/>
    </source>
</evidence>
<dbReference type="Pfam" id="PF12706">
    <property type="entry name" value="Lactamase_B_2"/>
    <property type="match status" value="1"/>
</dbReference>
<accession>A0ABU2GHF4</accession>
<dbReference type="PANTHER" id="PTHR11203:SF37">
    <property type="entry name" value="INTEGRATOR COMPLEX SUBUNIT 11"/>
    <property type="match status" value="1"/>
</dbReference>
<gene>
    <name evidence="3" type="ORF">NDI76_16005</name>
</gene>
<dbReference type="Gene3D" id="3.60.15.10">
    <property type="entry name" value="Ribonuclease Z/Hydroxyacylglutathione hydrolase-like"/>
    <property type="match status" value="1"/>
</dbReference>
<feature type="compositionally biased region" description="Acidic residues" evidence="1">
    <location>
        <begin position="544"/>
        <end position="598"/>
    </location>
</feature>
<reference evidence="3 4" key="1">
    <citation type="submission" date="2022-06" db="EMBL/GenBank/DDBJ databases">
        <title>Halogeometricum sp. a new haloarchaeum isolate from saline soil.</title>
        <authorList>
            <person name="Strakova D."/>
            <person name="Galisteo C."/>
            <person name="Sanchez-Porro C."/>
            <person name="Ventosa A."/>
        </authorList>
    </citation>
    <scope>NUCLEOTIDE SEQUENCE [LARGE SCALE GENOMIC DNA]</scope>
    <source>
        <strain evidence="3 4">S1BR25-6</strain>
    </source>
</reference>
<proteinExistence type="predicted"/>
<dbReference type="PANTHER" id="PTHR11203">
    <property type="entry name" value="CLEAVAGE AND POLYADENYLATION SPECIFICITY FACTOR FAMILY MEMBER"/>
    <property type="match status" value="1"/>
</dbReference>
<dbReference type="SMART" id="SM00849">
    <property type="entry name" value="Lactamase_B"/>
    <property type="match status" value="1"/>
</dbReference>
<organism evidence="3 4">
    <name type="scientific">Halogeometricum salsisoli</name>
    <dbReference type="NCBI Taxonomy" id="2950536"/>
    <lineage>
        <taxon>Archaea</taxon>
        <taxon>Methanobacteriati</taxon>
        <taxon>Methanobacteriota</taxon>
        <taxon>Stenosarchaea group</taxon>
        <taxon>Halobacteria</taxon>
        <taxon>Halobacteriales</taxon>
        <taxon>Haloferacaceae</taxon>
        <taxon>Halogeometricum</taxon>
    </lineage>
</organism>
<protein>
    <submittedName>
        <fullName evidence="3">MBL fold metallo-hydrolase</fullName>
    </submittedName>
</protein>
<feature type="compositionally biased region" description="Polar residues" evidence="1">
    <location>
        <begin position="460"/>
        <end position="485"/>
    </location>
</feature>
<feature type="region of interest" description="Disordered" evidence="1">
    <location>
        <begin position="460"/>
        <end position="599"/>
    </location>
</feature>
<dbReference type="RefSeq" id="WP_310925146.1">
    <property type="nucleotide sequence ID" value="NZ_JAMQOP010000003.1"/>
</dbReference>
<comment type="caution">
    <text evidence="3">The sequence shown here is derived from an EMBL/GenBank/DDBJ whole genome shotgun (WGS) entry which is preliminary data.</text>
</comment>
<dbReference type="CDD" id="cd06262">
    <property type="entry name" value="metallo-hydrolase-like_MBL-fold"/>
    <property type="match status" value="1"/>
</dbReference>
<keyword evidence="4" id="KW-1185">Reference proteome</keyword>
<dbReference type="SUPFAM" id="SSF56281">
    <property type="entry name" value="Metallo-hydrolase/oxidoreductase"/>
    <property type="match status" value="1"/>
</dbReference>
<evidence type="ECO:0000313" key="3">
    <source>
        <dbReference type="EMBL" id="MDS0300251.1"/>
    </source>
</evidence>
<dbReference type="InterPro" id="IPR050698">
    <property type="entry name" value="MBL"/>
</dbReference>
<sequence>MNISYQHANPQAGNESVLIRIEEDHTDQTACILVDAGDGIDLDATLRDDDYLAAVLLTHAHLDHYQALDQAHRDGAPIYTSPDTAAILGDVFTEGARRYNLSNTDELLDRVEPISEWHEVLGETVAVRPVPAGHTPGACGFLIDVSDGDDRVRILATGDFTERDAAAYPGLDPEAYSSVDVLFLTAATNDSFETELTDALGTIVERANAGSKTLCTASGLTGVQLATLLDAVADELEIHLPIVLAGQVAKLYDALEYQYEAITTVPTFESTAECLDHGAVTIAGPEVPIDGSSGRLFEAISDDASASLVQIQGGNTEAKTNGDFAGTACSYPFSNHPSEAVLDELVEAVSPTHVVVGHQRGRALEQYKDKWDSFSWATGSSMTEMLYEDGYYPAPPWVGEYTERRVRNRAGQVDTDRADDGVLAAIESIPEIGRRETCTLVREGVDVAAIKRRLHIGVASSGTAQTADTSNQQAVNGASNGTLYRTTGPELSDPPTAAKLSEETPDSESQLVETVGLSGERPAPSTDSTDSTAESEPAASNETVEPDPESEPDVSDSDDQADETAEDSSADPDPEPDTDATPEPPDEDATSSDTDETDVALTVEVDPAVRTLAVQRAEREGVSLPTFARETLDSYLIGVLRGDSPWEDVEPVERSFTYEADPAFTALLSTAATENGYESTGAYALAQLRESVGLEDEQTVAVAGAAVFVEQVGAVVENPRSPHESAADVVQAALGRIVLP</sequence>
<feature type="domain" description="Metallo-beta-lactamase" evidence="2">
    <location>
        <begin position="13"/>
        <end position="203"/>
    </location>
</feature>
<dbReference type="InterPro" id="IPR001279">
    <property type="entry name" value="Metallo-B-lactamas"/>
</dbReference>
<name>A0ABU2GHF4_9EURY</name>
<dbReference type="InterPro" id="IPR036866">
    <property type="entry name" value="RibonucZ/Hydroxyglut_hydro"/>
</dbReference>